<dbReference type="Gene3D" id="1.20.1280.50">
    <property type="match status" value="1"/>
</dbReference>
<evidence type="ECO:0000259" key="2">
    <source>
        <dbReference type="Pfam" id="PF00646"/>
    </source>
</evidence>
<reference evidence="4 5" key="1">
    <citation type="submission" date="2024-12" db="EMBL/GenBank/DDBJ databases">
        <title>The unique morphological basis and parallel evolutionary history of personate flowers in Penstemon.</title>
        <authorList>
            <person name="Depatie T.H."/>
            <person name="Wessinger C.A."/>
        </authorList>
    </citation>
    <scope>NUCLEOTIDE SEQUENCE [LARGE SCALE GENOMIC DNA]</scope>
    <source>
        <strain evidence="4">WTNN_2</strain>
        <tissue evidence="4">Leaf</tissue>
    </source>
</reference>
<dbReference type="Pfam" id="PF07734">
    <property type="entry name" value="FBA_1"/>
    <property type="match status" value="1"/>
</dbReference>
<dbReference type="Pfam" id="PF00646">
    <property type="entry name" value="F-box"/>
    <property type="match status" value="1"/>
</dbReference>
<dbReference type="PANTHER" id="PTHR31672">
    <property type="entry name" value="BNACNNG10540D PROTEIN"/>
    <property type="match status" value="1"/>
</dbReference>
<evidence type="ECO:0000259" key="3">
    <source>
        <dbReference type="Pfam" id="PF07734"/>
    </source>
</evidence>
<dbReference type="InterPro" id="IPR036047">
    <property type="entry name" value="F-box-like_dom_sf"/>
</dbReference>
<dbReference type="AlphaFoldDB" id="A0ABD3UMK0"/>
<protein>
    <recommendedName>
        <fullName evidence="6">F-box domain-containing protein</fullName>
    </recommendedName>
</protein>
<feature type="domain" description="F-box" evidence="2">
    <location>
        <begin position="27"/>
        <end position="57"/>
    </location>
</feature>
<keyword evidence="5" id="KW-1185">Reference proteome</keyword>
<feature type="region of interest" description="Disordered" evidence="1">
    <location>
        <begin position="400"/>
        <end position="422"/>
    </location>
</feature>
<evidence type="ECO:0000313" key="5">
    <source>
        <dbReference type="Proteomes" id="UP001634393"/>
    </source>
</evidence>
<gene>
    <name evidence="4" type="ORF">ACJIZ3_011495</name>
</gene>
<name>A0ABD3UMK0_9LAMI</name>
<evidence type="ECO:0000313" key="4">
    <source>
        <dbReference type="EMBL" id="KAL3849613.1"/>
    </source>
</evidence>
<comment type="caution">
    <text evidence="4">The sequence shown here is derived from an EMBL/GenBank/DDBJ whole genome shotgun (WGS) entry which is preliminary data.</text>
</comment>
<dbReference type="InterPro" id="IPR017451">
    <property type="entry name" value="F-box-assoc_interact_dom"/>
</dbReference>
<dbReference type="InterPro" id="IPR001810">
    <property type="entry name" value="F-box_dom"/>
</dbReference>
<dbReference type="EMBL" id="JBJXBP010000001">
    <property type="protein sequence ID" value="KAL3849613.1"/>
    <property type="molecule type" value="Genomic_DNA"/>
</dbReference>
<organism evidence="4 5">
    <name type="scientific">Penstemon smallii</name>
    <dbReference type="NCBI Taxonomy" id="265156"/>
    <lineage>
        <taxon>Eukaryota</taxon>
        <taxon>Viridiplantae</taxon>
        <taxon>Streptophyta</taxon>
        <taxon>Embryophyta</taxon>
        <taxon>Tracheophyta</taxon>
        <taxon>Spermatophyta</taxon>
        <taxon>Magnoliopsida</taxon>
        <taxon>eudicotyledons</taxon>
        <taxon>Gunneridae</taxon>
        <taxon>Pentapetalae</taxon>
        <taxon>asterids</taxon>
        <taxon>lamiids</taxon>
        <taxon>Lamiales</taxon>
        <taxon>Plantaginaceae</taxon>
        <taxon>Cheloneae</taxon>
        <taxon>Penstemon</taxon>
    </lineage>
</organism>
<accession>A0ABD3UMK0</accession>
<proteinExistence type="predicted"/>
<dbReference type="InterPro" id="IPR050796">
    <property type="entry name" value="SCF_F-box_component"/>
</dbReference>
<feature type="domain" description="F-box associated beta-propeller type 1" evidence="3">
    <location>
        <begin position="112"/>
        <end position="349"/>
    </location>
</feature>
<sequence length="422" mass="48502">MVQAERGNFVNNDENEVNDLPFDLINDNILPRLPVKSLVRFTSVCKTWETLIKSPQFVAAHLKLNDRPESKCQYPLILKGNSCYTVKNQIPIYLDKLGSENEDVRDFQPPDSCNGLILLKVDYYDVGCEFFLWNPSIRKYKGVNASRLNYIGGDYKVFGLGYHKPSDDYRVVRIDYDPVVDEDEDEDEDEHEDEDGNAFLKFSTKVEIYSLRTNSWRKVDLNPCGLVGFRGGVFLNGRIHWLANTKFCYDDDDDGSYPSKDYIESILFFDLEKECFGEIKLPENFYNGYADLIAFKEFQGSLAAIFVDRSNYKCFVWVMGEYGVTNSWHINLTIRLPRQIGSPLGFIDNGMLVCEEWGSSTKKIRKKVPGFILLDNIEFGELTKVINYKESLALLGRDSMDDEDLNDFSEDEDSDDNSEDEG</sequence>
<dbReference type="CDD" id="cd22157">
    <property type="entry name" value="F-box_AtFBW1-like"/>
    <property type="match status" value="1"/>
</dbReference>
<dbReference type="InterPro" id="IPR006527">
    <property type="entry name" value="F-box-assoc_dom_typ1"/>
</dbReference>
<dbReference type="SUPFAM" id="SSF81383">
    <property type="entry name" value="F-box domain"/>
    <property type="match status" value="1"/>
</dbReference>
<dbReference type="Proteomes" id="UP001634393">
    <property type="component" value="Unassembled WGS sequence"/>
</dbReference>
<evidence type="ECO:0000256" key="1">
    <source>
        <dbReference type="SAM" id="MobiDB-lite"/>
    </source>
</evidence>
<dbReference type="PANTHER" id="PTHR31672:SF13">
    <property type="entry name" value="F-BOX PROTEIN CPR30-LIKE"/>
    <property type="match status" value="1"/>
</dbReference>
<dbReference type="NCBIfam" id="TIGR01640">
    <property type="entry name" value="F_box_assoc_1"/>
    <property type="match status" value="1"/>
</dbReference>
<evidence type="ECO:0008006" key="6">
    <source>
        <dbReference type="Google" id="ProtNLM"/>
    </source>
</evidence>